<dbReference type="Proteomes" id="UP000231638">
    <property type="component" value="Unassembled WGS sequence"/>
</dbReference>
<feature type="chain" id="PRO_5013763629" description="Plasminogen-binding protein PgbA N-terminal domain-containing protein" evidence="1">
    <location>
        <begin position="20"/>
        <end position="239"/>
    </location>
</feature>
<proteinExistence type="predicted"/>
<keyword evidence="1" id="KW-0732">Signal</keyword>
<reference evidence="3 4" key="1">
    <citation type="journal article" date="2017" name="Front. Microbiol.">
        <title>Comparative Genomic Analysis of the Class Epsilonproteobacteria and Proposed Reclassification to Epsilonbacteraeota (phyl. nov.).</title>
        <authorList>
            <person name="Waite D.W."/>
            <person name="Vanwonterghem I."/>
            <person name="Rinke C."/>
            <person name="Parks D.H."/>
            <person name="Zhang Y."/>
            <person name="Takai K."/>
            <person name="Sievert S.M."/>
            <person name="Simon J."/>
            <person name="Campbell B.J."/>
            <person name="Hanson T.E."/>
            <person name="Woyke T."/>
            <person name="Klotz M.G."/>
            <person name="Hugenholtz P."/>
        </authorList>
    </citation>
    <scope>NUCLEOTIDE SEQUENCE [LARGE SCALE GENOMIC DNA]</scope>
    <source>
        <strain evidence="3">UBA11420</strain>
    </source>
</reference>
<gene>
    <name evidence="3" type="ORF">CFH80_05620</name>
</gene>
<comment type="caution">
    <text evidence="3">The sequence shown here is derived from an EMBL/GenBank/DDBJ whole genome shotgun (WGS) entry which is preliminary data.</text>
</comment>
<feature type="signal peptide" evidence="1">
    <location>
        <begin position="1"/>
        <end position="19"/>
    </location>
</feature>
<organism evidence="3 4">
    <name type="scientific">Sulfurospirillum cavolei</name>
    <dbReference type="NCBI Taxonomy" id="366522"/>
    <lineage>
        <taxon>Bacteria</taxon>
        <taxon>Pseudomonadati</taxon>
        <taxon>Campylobacterota</taxon>
        <taxon>Epsilonproteobacteria</taxon>
        <taxon>Campylobacterales</taxon>
        <taxon>Sulfurospirillaceae</taxon>
        <taxon>Sulfurospirillum</taxon>
    </lineage>
</organism>
<name>A0A2D3W8S2_9BACT</name>
<accession>A0A2D3W8S2</accession>
<feature type="domain" description="Plasminogen-binding protein PgbA N-terminal" evidence="2">
    <location>
        <begin position="26"/>
        <end position="237"/>
    </location>
</feature>
<evidence type="ECO:0000256" key="1">
    <source>
        <dbReference type="SAM" id="SignalP"/>
    </source>
</evidence>
<evidence type="ECO:0000313" key="4">
    <source>
        <dbReference type="Proteomes" id="UP000231638"/>
    </source>
</evidence>
<evidence type="ECO:0000313" key="3">
    <source>
        <dbReference type="EMBL" id="DAB36295.1"/>
    </source>
</evidence>
<dbReference type="STRING" id="366522.GCA_001548055_00873"/>
<dbReference type="Pfam" id="PF15436">
    <property type="entry name" value="PGBA_N"/>
    <property type="match status" value="1"/>
</dbReference>
<protein>
    <recommendedName>
        <fullName evidence="2">Plasminogen-binding protein PgbA N-terminal domain-containing protein</fullName>
    </recommendedName>
</protein>
<dbReference type="EMBL" id="DLUG01000151">
    <property type="protein sequence ID" value="DAB36295.1"/>
    <property type="molecule type" value="Genomic_DNA"/>
</dbReference>
<sequence>MNKLVLALSFLVLCTFAQAQTLFKEYKTKVLETSDTQVVIADSPEIVIGASGVIKHSFDAKTTTIIARGDVVQKDGTKAVLKLAKFEMLSQGAFPEAGVKPIVGDEVIMNYLYDRALIVVPNANVFRDITKEYSDITWIHPDLVAAYLSKLYRPNPDQSIFRQACYQNTASLIFFGIKDQGYFVDCHNFNTIKTVKISNSGETQLPFYARVKDIETSWFSWSSSKISDYDSYYKTLIGK</sequence>
<dbReference type="AlphaFoldDB" id="A0A2D3W8S2"/>
<evidence type="ECO:0000259" key="2">
    <source>
        <dbReference type="Pfam" id="PF15436"/>
    </source>
</evidence>
<dbReference type="InterPro" id="IPR029276">
    <property type="entry name" value="PgbA_N"/>
</dbReference>